<dbReference type="InterPro" id="IPR002498">
    <property type="entry name" value="PInositol-4-P-4/5-kinase_core"/>
</dbReference>
<accession>Q22B30</accession>
<dbReference type="CDD" id="cd00051">
    <property type="entry name" value="EFh"/>
    <property type="match status" value="1"/>
</dbReference>
<dbReference type="KEGG" id="tet:TTHERM_01125130"/>
<dbReference type="OrthoDB" id="2129491at2759"/>
<feature type="domain" description="PIPK" evidence="5">
    <location>
        <begin position="987"/>
        <end position="1342"/>
    </location>
</feature>
<dbReference type="PROSITE" id="PS51455">
    <property type="entry name" value="PIPK"/>
    <property type="match status" value="1"/>
</dbReference>
<reference evidence="7" key="1">
    <citation type="journal article" date="2006" name="PLoS Biol.">
        <title>Macronuclear genome sequence of the ciliate Tetrahymena thermophila, a model eukaryote.</title>
        <authorList>
            <person name="Eisen J.A."/>
            <person name="Coyne R.S."/>
            <person name="Wu M."/>
            <person name="Wu D."/>
            <person name="Thiagarajan M."/>
            <person name="Wortman J.R."/>
            <person name="Badger J.H."/>
            <person name="Ren Q."/>
            <person name="Amedeo P."/>
            <person name="Jones K.M."/>
            <person name="Tallon L.J."/>
            <person name="Delcher A.L."/>
            <person name="Salzberg S.L."/>
            <person name="Silva J.C."/>
            <person name="Haas B.J."/>
            <person name="Majoros W.H."/>
            <person name="Farzad M."/>
            <person name="Carlton J.M."/>
            <person name="Smith R.K. Jr."/>
            <person name="Garg J."/>
            <person name="Pearlman R.E."/>
            <person name="Karrer K.M."/>
            <person name="Sun L."/>
            <person name="Manning G."/>
            <person name="Elde N.C."/>
            <person name="Turkewitz A.P."/>
            <person name="Asai D.J."/>
            <person name="Wilkes D.E."/>
            <person name="Wang Y."/>
            <person name="Cai H."/>
            <person name="Collins K."/>
            <person name="Stewart B.A."/>
            <person name="Lee S.R."/>
            <person name="Wilamowska K."/>
            <person name="Weinberg Z."/>
            <person name="Ruzzo W.L."/>
            <person name="Wloga D."/>
            <person name="Gaertig J."/>
            <person name="Frankel J."/>
            <person name="Tsao C.-C."/>
            <person name="Gorovsky M.A."/>
            <person name="Keeling P.J."/>
            <person name="Waller R.F."/>
            <person name="Patron N.J."/>
            <person name="Cherry J.M."/>
            <person name="Stover N.A."/>
            <person name="Krieger C.J."/>
            <person name="del Toro C."/>
            <person name="Ryder H.F."/>
            <person name="Williamson S.C."/>
            <person name="Barbeau R.A."/>
            <person name="Hamilton E.P."/>
            <person name="Orias E."/>
        </authorList>
    </citation>
    <scope>NUCLEOTIDE SEQUENCE [LARGE SCALE GENOMIC DNA]</scope>
    <source>
        <strain evidence="7">SB210</strain>
    </source>
</reference>
<dbReference type="GO" id="GO:0005886">
    <property type="term" value="C:plasma membrane"/>
    <property type="evidence" value="ECO:0007669"/>
    <property type="project" value="TreeGrafter"/>
</dbReference>
<proteinExistence type="predicted"/>
<dbReference type="SMART" id="SM00330">
    <property type="entry name" value="PIPKc"/>
    <property type="match status" value="1"/>
</dbReference>
<keyword evidence="7" id="KW-1185">Reference proteome</keyword>
<dbReference type="InterPro" id="IPR027484">
    <property type="entry name" value="PInositol-4-P-5-kinase_N"/>
</dbReference>
<dbReference type="SUPFAM" id="SSF56104">
    <property type="entry name" value="SAICAR synthase-like"/>
    <property type="match status" value="1"/>
</dbReference>
<keyword evidence="2" id="KW-0067">ATP-binding</keyword>
<dbReference type="PROSITE" id="PS50222">
    <property type="entry name" value="EF_HAND_2"/>
    <property type="match status" value="2"/>
</dbReference>
<dbReference type="PROSITE" id="PS00018">
    <property type="entry name" value="EF_HAND_1"/>
    <property type="match status" value="1"/>
</dbReference>
<dbReference type="InterPro" id="IPR018247">
    <property type="entry name" value="EF_Hand_1_Ca_BS"/>
</dbReference>
<dbReference type="InterPro" id="IPR023610">
    <property type="entry name" value="PInositol-4/5-P-5/4-kinase"/>
</dbReference>
<evidence type="ECO:0000313" key="7">
    <source>
        <dbReference type="Proteomes" id="UP000009168"/>
    </source>
</evidence>
<dbReference type="Gene3D" id="1.10.238.10">
    <property type="entry name" value="EF-hand"/>
    <property type="match status" value="1"/>
</dbReference>
<dbReference type="SUPFAM" id="SSF47473">
    <property type="entry name" value="EF-hand"/>
    <property type="match status" value="1"/>
</dbReference>
<evidence type="ECO:0000256" key="2">
    <source>
        <dbReference type="PROSITE-ProRule" id="PRU00781"/>
    </source>
</evidence>
<name>Q22B30_TETTS</name>
<dbReference type="PANTHER" id="PTHR23086">
    <property type="entry name" value="PHOSPHATIDYLINOSITOL-4-PHOSPHATE 5-KINASE"/>
    <property type="match status" value="1"/>
</dbReference>
<dbReference type="STRING" id="312017.Q22B30"/>
<organism evidence="6 7">
    <name type="scientific">Tetrahymena thermophila (strain SB210)</name>
    <dbReference type="NCBI Taxonomy" id="312017"/>
    <lineage>
        <taxon>Eukaryota</taxon>
        <taxon>Sar</taxon>
        <taxon>Alveolata</taxon>
        <taxon>Ciliophora</taxon>
        <taxon>Intramacronucleata</taxon>
        <taxon>Oligohymenophorea</taxon>
        <taxon>Hymenostomatida</taxon>
        <taxon>Tetrahymenina</taxon>
        <taxon>Tetrahymenidae</taxon>
        <taxon>Tetrahymena</taxon>
    </lineage>
</organism>
<dbReference type="Proteomes" id="UP000009168">
    <property type="component" value="Unassembled WGS sequence"/>
</dbReference>
<dbReference type="GO" id="GO:0046854">
    <property type="term" value="P:phosphatidylinositol phosphate biosynthetic process"/>
    <property type="evidence" value="ECO:0007669"/>
    <property type="project" value="TreeGrafter"/>
</dbReference>
<keyword evidence="2" id="KW-0418">Kinase</keyword>
<protein>
    <submittedName>
        <fullName evidence="6">Phosphatidylinositol 4-phosphate 5-kinase</fullName>
    </submittedName>
</protein>
<dbReference type="RefSeq" id="XP_001030141.2">
    <property type="nucleotide sequence ID" value="XM_001030141.2"/>
</dbReference>
<dbReference type="InParanoid" id="Q22B30"/>
<dbReference type="Pfam" id="PF13499">
    <property type="entry name" value="EF-hand_7"/>
    <property type="match status" value="1"/>
</dbReference>
<keyword evidence="2" id="KW-0808">Transferase</keyword>
<dbReference type="GeneID" id="7840129"/>
<dbReference type="GO" id="GO:0016308">
    <property type="term" value="F:1-phosphatidylinositol-4-phosphate 5-kinase activity"/>
    <property type="evidence" value="ECO:0007669"/>
    <property type="project" value="TreeGrafter"/>
</dbReference>
<evidence type="ECO:0000313" key="6">
    <source>
        <dbReference type="EMBL" id="EAR82478.2"/>
    </source>
</evidence>
<feature type="domain" description="EF-hand" evidence="4">
    <location>
        <begin position="152"/>
        <end position="187"/>
    </location>
</feature>
<feature type="domain" description="EF-hand" evidence="4">
    <location>
        <begin position="71"/>
        <end position="100"/>
    </location>
</feature>
<feature type="compositionally biased region" description="Low complexity" evidence="3">
    <location>
        <begin position="698"/>
        <end position="707"/>
    </location>
</feature>
<dbReference type="InterPro" id="IPR027483">
    <property type="entry name" value="PInositol-4-P-4/5-kinase_C_sf"/>
</dbReference>
<dbReference type="Pfam" id="PF01504">
    <property type="entry name" value="PIP5K"/>
    <property type="match status" value="1"/>
</dbReference>
<keyword evidence="2" id="KW-0547">Nucleotide-binding</keyword>
<feature type="compositionally biased region" description="Low complexity" evidence="3">
    <location>
        <begin position="582"/>
        <end position="609"/>
    </location>
</feature>
<dbReference type="GO" id="GO:0005524">
    <property type="term" value="F:ATP binding"/>
    <property type="evidence" value="ECO:0007669"/>
    <property type="project" value="UniProtKB-UniRule"/>
</dbReference>
<keyword evidence="1" id="KW-0106">Calcium</keyword>
<dbReference type="eggNOG" id="KOG0229">
    <property type="taxonomic scope" value="Eukaryota"/>
</dbReference>
<feature type="region of interest" description="Disordered" evidence="3">
    <location>
        <begin position="339"/>
        <end position="370"/>
    </location>
</feature>
<evidence type="ECO:0000256" key="3">
    <source>
        <dbReference type="SAM" id="MobiDB-lite"/>
    </source>
</evidence>
<dbReference type="PANTHER" id="PTHR23086:SF8">
    <property type="entry name" value="PHOSPHATIDYLINOSITOL 5-PHOSPHATE 4-KINASE, ISOFORM A"/>
    <property type="match status" value="1"/>
</dbReference>
<dbReference type="CDD" id="cd00139">
    <property type="entry name" value="PIPKc"/>
    <property type="match status" value="1"/>
</dbReference>
<gene>
    <name evidence="6" type="ORF">TTHERM_01125130</name>
</gene>
<feature type="region of interest" description="Disordered" evidence="3">
    <location>
        <begin position="698"/>
        <end position="735"/>
    </location>
</feature>
<dbReference type="PRINTS" id="PR00450">
    <property type="entry name" value="RECOVERIN"/>
</dbReference>
<sequence length="1397" mass="160763">MIFCCTSKTRRVAEEDEIRKAISKTTFSLQEVTELRQRFYRMSKNTGKLRKEQFREHMGVLGLDTVFFLSDRIFTMLDSDGDGQINFQDFINYFDIITHGNQEQKAQIAFNYIDTTNQGSFDLNDLKKMIGGIINSYCAVTGAHFNEEQQRRTDQYIISIFDQMSTQKNGRVTFTEYLQAIRKNPNILEIFEFLNKGIQETIKDDKSKEIQISKMVLQVENQIDQVIGSLAGEKEDSVPQNAFPHQQKTISFKRSSIRNINKLPSDNDIEPTKLFPLLTQPNIVIEEQIKRKDKSQSSKTQIIETIGMNMNSQKNNHEVNDSKKITFMNNSNLTFRFKSQPELPNSTVKEEDERQNEASTINDANKPPTSRRYGAECLKVTFVKPVSKYQNNSGDVQDNCDISDFTDDEIRGENMEGINEGNDQMDDGYINQNKKYVNSRYKNSFLSKNSPNYSTQQLVSPQAIIQNDIKDQQGIGQILKDNNKNQQYKNTSSTYNQNGKTPALSDQNMLNQQSSQKNILLFGGVYPIQTNIPQGNKSIFQQSLNSKGQIIDHSQQYIEGALQYISQNAEQVPIISFQSATQGQSSDQSNFSQSSQKNNNSSNKGSNQKMPYQNSNFINIQNGKLLSQNDIIISSNEQNLLKDFHNSNVNININNNFFLHHPHQISSQINSPLDPHSTANTTFNANNIFNNNLISNSATNNSSSISNKVKVPPLKSIPSYNEQQQQQQKKEQQFQPLQENLSIQPSFVKELSSEQSNNGANQVKQNINTQNNQQNIHQSNHNLMNNSNNLSISNSQISQGSNQNYLNKSGFFKEHYQKSASHPLPSLSPQQPIIDPRHKQFIKNVNDMSTDQLKEKILGLYPKFLEMKDTLKVIRQDLEENNNNDDELNKVGNHKDSIINDKNIPSFAGRVQRFSSNKNSSPQQNITQTNIFIRQNSSTNQINPQINMVNQDDQFRTMRISTAINVPNKKSQRNLSSQKNTTMVFFGHQNWNLVLNMMMGVQMAVRSVSSYGEEIIKLESEDFKLKYYFELLPRRRVGEQSTFKICKFSDYAPQVFRNIRLKYNISSENYLKSIGPEKLFSSIIRGDLTTLSELTSTGKSGSFFYYTVDSKFTLKTIHKSEFAFLKKILPNYYQHLLDNPNTLIIRVYGLHKIKYKIGHTMKYIYFIIMSNVFYTRKEIHERFDLKGSLYKRYSDNPDPSVAKKDLNFLNQKMKVQVRPEQYHTFMEVVKKDCHFFEQNEVIDYSMLLGLHNSRREKRTTDTDILLSAQDNFIEQEEESICLMKSRSHEITYHFGIIDILTCFNSKKKIEFLAKRIALGPDISTIPPQQYAARFIQFIENMFDDGSKKTGIYNQSQQSNTNNNNNINSNNNNINSNNNIININNQQNIQNNINNNNL</sequence>
<dbReference type="HOGENOM" id="CLU_251032_0_0_1"/>
<dbReference type="InterPro" id="IPR011992">
    <property type="entry name" value="EF-hand-dom_pair"/>
</dbReference>
<evidence type="ECO:0000256" key="1">
    <source>
        <dbReference type="ARBA" id="ARBA00022837"/>
    </source>
</evidence>
<dbReference type="Gene3D" id="3.30.800.10">
    <property type="entry name" value="Phosphatidylinositol Phosphate Kinase II Beta"/>
    <property type="match status" value="1"/>
</dbReference>
<feature type="region of interest" description="Disordered" evidence="3">
    <location>
        <begin position="579"/>
        <end position="613"/>
    </location>
</feature>
<evidence type="ECO:0000259" key="5">
    <source>
        <dbReference type="PROSITE" id="PS51455"/>
    </source>
</evidence>
<dbReference type="Gene3D" id="3.30.810.10">
    <property type="entry name" value="2-Layer Sandwich"/>
    <property type="match status" value="1"/>
</dbReference>
<evidence type="ECO:0000259" key="4">
    <source>
        <dbReference type="PROSITE" id="PS50222"/>
    </source>
</evidence>
<dbReference type="SMART" id="SM00054">
    <property type="entry name" value="EFh"/>
    <property type="match status" value="3"/>
</dbReference>
<dbReference type="EMBL" id="GG662450">
    <property type="protein sequence ID" value="EAR82478.2"/>
    <property type="molecule type" value="Genomic_DNA"/>
</dbReference>
<dbReference type="GO" id="GO:0005509">
    <property type="term" value="F:calcium ion binding"/>
    <property type="evidence" value="ECO:0007669"/>
    <property type="project" value="InterPro"/>
</dbReference>
<dbReference type="InterPro" id="IPR002048">
    <property type="entry name" value="EF_hand_dom"/>
</dbReference>